<name>A0A8J6YQM8_9PROT</name>
<dbReference type="RefSeq" id="WP_192534557.1">
    <property type="nucleotide sequence ID" value="NZ_JACZHT010000005.1"/>
</dbReference>
<comment type="caution">
    <text evidence="2">The sequence shown here is derived from an EMBL/GenBank/DDBJ whole genome shotgun (WGS) entry which is preliminary data.</text>
</comment>
<keyword evidence="3" id="KW-1185">Reference proteome</keyword>
<keyword evidence="1" id="KW-0812">Transmembrane</keyword>
<dbReference type="Proteomes" id="UP000631034">
    <property type="component" value="Unassembled WGS sequence"/>
</dbReference>
<proteinExistence type="predicted"/>
<accession>A0A8J6YQM8</accession>
<evidence type="ECO:0000256" key="1">
    <source>
        <dbReference type="SAM" id="Phobius"/>
    </source>
</evidence>
<keyword evidence="1" id="KW-1133">Transmembrane helix</keyword>
<dbReference type="EMBL" id="JACZHT010000005">
    <property type="protein sequence ID" value="MBE1237552.1"/>
    <property type="molecule type" value="Genomic_DNA"/>
</dbReference>
<evidence type="ECO:0000313" key="3">
    <source>
        <dbReference type="Proteomes" id="UP000631034"/>
    </source>
</evidence>
<evidence type="ECO:0008006" key="4">
    <source>
        <dbReference type="Google" id="ProtNLM"/>
    </source>
</evidence>
<keyword evidence="1" id="KW-0472">Membrane</keyword>
<protein>
    <recommendedName>
        <fullName evidence="4">Oxaloacetate decarboxylase, gamma chain</fullName>
    </recommendedName>
</protein>
<gene>
    <name evidence="2" type="ORF">IHV25_07810</name>
</gene>
<evidence type="ECO:0000313" key="2">
    <source>
        <dbReference type="EMBL" id="MBE1237552.1"/>
    </source>
</evidence>
<organism evidence="2 3">
    <name type="scientific">Phaeovibrio sulfidiphilus</name>
    <dbReference type="NCBI Taxonomy" id="1220600"/>
    <lineage>
        <taxon>Bacteria</taxon>
        <taxon>Pseudomonadati</taxon>
        <taxon>Pseudomonadota</taxon>
        <taxon>Alphaproteobacteria</taxon>
        <taxon>Rhodospirillales</taxon>
        <taxon>Rhodospirillaceae</taxon>
        <taxon>Phaeovibrio</taxon>
    </lineage>
</organism>
<reference evidence="2" key="1">
    <citation type="submission" date="2020-10" db="EMBL/GenBank/DDBJ databases">
        <title>Genome sequence of the unusual species of purple photosynthetic bacteria, Phaeovibrio sulfidiphilus DSM 23193, type strain.</title>
        <authorList>
            <person name="Kyndt J.A."/>
            <person name="Meyer T.E."/>
        </authorList>
    </citation>
    <scope>NUCLEOTIDE SEQUENCE</scope>
    <source>
        <strain evidence="2">DSM 23193</strain>
    </source>
</reference>
<sequence>MTLEPVLFSLKVYGLVIVISFFCAAVIRLIVLVLSSQAERSRAREAARDAAGAGARAGGPDAPGPAAAPAVCCAGGDIPPEHVAIIAAAVHALGFDGPVVQISEPRPREGWVSAGRFALHSSHNVFKGRQR</sequence>
<dbReference type="AlphaFoldDB" id="A0A8J6YQM8"/>
<feature type="transmembrane region" description="Helical" evidence="1">
    <location>
        <begin position="12"/>
        <end position="34"/>
    </location>
</feature>